<evidence type="ECO:0000313" key="5">
    <source>
        <dbReference type="Proteomes" id="UP001231616"/>
    </source>
</evidence>
<evidence type="ECO:0000256" key="2">
    <source>
        <dbReference type="ARBA" id="ARBA00023054"/>
    </source>
</evidence>
<dbReference type="PANTHER" id="PTHR32347:SF23">
    <property type="entry name" value="BLL5650 PROTEIN"/>
    <property type="match status" value="1"/>
</dbReference>
<dbReference type="PANTHER" id="PTHR32347">
    <property type="entry name" value="EFFLUX SYSTEM COMPONENT YKNX-RELATED"/>
    <property type="match status" value="1"/>
</dbReference>
<dbReference type="RefSeq" id="WP_305892949.1">
    <property type="nucleotide sequence ID" value="NZ_JAUZVZ010000006.1"/>
</dbReference>
<protein>
    <submittedName>
        <fullName evidence="4">Multidrug transporter</fullName>
    </submittedName>
</protein>
<keyword evidence="2 3" id="KW-0175">Coiled coil</keyword>
<feature type="coiled-coil region" evidence="3">
    <location>
        <begin position="136"/>
        <end position="188"/>
    </location>
</feature>
<keyword evidence="5" id="KW-1185">Reference proteome</keyword>
<feature type="coiled-coil region" evidence="3">
    <location>
        <begin position="71"/>
        <end position="98"/>
    </location>
</feature>
<organism evidence="4 5">
    <name type="scientific">Alkalimonas collagenimarina</name>
    <dbReference type="NCBI Taxonomy" id="400390"/>
    <lineage>
        <taxon>Bacteria</taxon>
        <taxon>Pseudomonadati</taxon>
        <taxon>Pseudomonadota</taxon>
        <taxon>Gammaproteobacteria</taxon>
        <taxon>Alkalimonas</taxon>
    </lineage>
</organism>
<evidence type="ECO:0000313" key="4">
    <source>
        <dbReference type="EMBL" id="MDP4535686.1"/>
    </source>
</evidence>
<proteinExistence type="predicted"/>
<comment type="subcellular location">
    <subcellularLocation>
        <location evidence="1">Cell envelope</location>
    </subcellularLocation>
</comment>
<comment type="caution">
    <text evidence="4">The sequence shown here is derived from an EMBL/GenBank/DDBJ whole genome shotgun (WGS) entry which is preliminary data.</text>
</comment>
<gene>
    <name evidence="4" type="ORF">Q3O60_05765</name>
</gene>
<sequence length="316" mass="35536">MWLTAFSFSLAISMAGVTGSNSPVLLTGTLQSQTKQNVVSPMTDNWRVQVQWLKPEGEAVVAGERVAVFDAGSLQSTIERLKTQVDSANEQLNKLTIQHQLTVMEAEYEVERRQLLLEKASIDAAIPLENISHYDYELYQLDHRRAETELEKAKKALVLAQVAQQTELTKQQLQIDQQLEELADTEQQLDAMSVYANFDGAFTYGTHPWYGTKVFSGMTAQPGWLIGQVQPLTDLTIEAWVYEADVAAVQQAESLTARFDIAAEHPFSVRLHSLAQQGEQRRQWGPGLYYRAEFHSSEWPVNNPRLGMGLLLEVQP</sequence>
<dbReference type="InterPro" id="IPR050465">
    <property type="entry name" value="UPF0194_transport"/>
</dbReference>
<accession>A0ABT9GX91</accession>
<name>A0ABT9GX91_9GAMM</name>
<dbReference type="Proteomes" id="UP001231616">
    <property type="component" value="Unassembled WGS sequence"/>
</dbReference>
<dbReference type="EMBL" id="JAUZVZ010000006">
    <property type="protein sequence ID" value="MDP4535686.1"/>
    <property type="molecule type" value="Genomic_DNA"/>
</dbReference>
<reference evidence="4 5" key="1">
    <citation type="submission" date="2023-08" db="EMBL/GenBank/DDBJ databases">
        <authorList>
            <person name="Joshi A."/>
            <person name="Thite S."/>
        </authorList>
    </citation>
    <scope>NUCLEOTIDE SEQUENCE [LARGE SCALE GENOMIC DNA]</scope>
    <source>
        <strain evidence="4 5">AC40</strain>
    </source>
</reference>
<evidence type="ECO:0000256" key="3">
    <source>
        <dbReference type="SAM" id="Coils"/>
    </source>
</evidence>
<evidence type="ECO:0000256" key="1">
    <source>
        <dbReference type="ARBA" id="ARBA00004196"/>
    </source>
</evidence>